<dbReference type="SUPFAM" id="SSF50934">
    <property type="entry name" value="Tachylectin-2"/>
    <property type="match status" value="1"/>
</dbReference>
<dbReference type="Gene3D" id="2.115.10.10">
    <property type="entry name" value="Tachylectin 2"/>
    <property type="match status" value="1"/>
</dbReference>
<dbReference type="Pfam" id="PF26607">
    <property type="entry name" value="DUF8189"/>
    <property type="match status" value="1"/>
</dbReference>
<evidence type="ECO:0000259" key="3">
    <source>
        <dbReference type="Pfam" id="PF26607"/>
    </source>
</evidence>
<name>A0ABW3QRD9_9PSEU</name>
<dbReference type="Pfam" id="PF14517">
    <property type="entry name" value="Tachylectin"/>
    <property type="match status" value="1"/>
</dbReference>
<evidence type="ECO:0000313" key="5">
    <source>
        <dbReference type="Proteomes" id="UP001597168"/>
    </source>
</evidence>
<dbReference type="SUPFAM" id="SSF89372">
    <property type="entry name" value="Fucose-specific lectin"/>
    <property type="match status" value="1"/>
</dbReference>
<organism evidence="4 5">
    <name type="scientific">Saccharothrix hoggarensis</name>
    <dbReference type="NCBI Taxonomy" id="913853"/>
    <lineage>
        <taxon>Bacteria</taxon>
        <taxon>Bacillati</taxon>
        <taxon>Actinomycetota</taxon>
        <taxon>Actinomycetes</taxon>
        <taxon>Pseudonocardiales</taxon>
        <taxon>Pseudonocardiaceae</taxon>
        <taxon>Saccharothrix</taxon>
    </lineage>
</organism>
<feature type="signal peptide" evidence="1">
    <location>
        <begin position="1"/>
        <end position="26"/>
    </location>
</feature>
<dbReference type="RefSeq" id="WP_380721931.1">
    <property type="nucleotide sequence ID" value="NZ_JBHTLK010000027.1"/>
</dbReference>
<reference evidence="5" key="1">
    <citation type="journal article" date="2019" name="Int. J. Syst. Evol. Microbiol.">
        <title>The Global Catalogue of Microorganisms (GCM) 10K type strain sequencing project: providing services to taxonomists for standard genome sequencing and annotation.</title>
        <authorList>
            <consortium name="The Broad Institute Genomics Platform"/>
            <consortium name="The Broad Institute Genome Sequencing Center for Infectious Disease"/>
            <person name="Wu L."/>
            <person name="Ma J."/>
        </authorList>
    </citation>
    <scope>NUCLEOTIDE SEQUENCE [LARGE SCALE GENOMIC DNA]</scope>
    <source>
        <strain evidence="5">CCUG 60214</strain>
    </source>
</reference>
<evidence type="ECO:0000313" key="4">
    <source>
        <dbReference type="EMBL" id="MFD1147105.1"/>
    </source>
</evidence>
<sequence length="626" mass="66278">MKHRPTGGVVSALAVTAMTASLAVAAAPTAVAAVDVRCAPTARVFTVQSDGDLWLYEHGTPESGGFDWPSAAQIGWGWAGRTLAGPDGVVYNITDTGEARRFRWNGSGWDTFGTRQYEVVSAGKWNLDGAARNTVTVDSRGDFYKIEHGSLFHGDVRGTTVEWRYLGSGFAHDYLVASGPGVLYARSSANGDLHRLRYHEDSHRLYRAMQPVGREWGNVWKIIGAGGGVLYGTQHDGDLYWNRDNAGDDQESSWAVGGSVVGYDWGNDRDTVADPAACARVPEAGPARPAVADVPEAASAVAEVDGSLRTFHVNASRTITKGVQNADGTWTFRESVMDTPRAVTPVSFVPHDERPLLVSHGTDGGVSQALVDGVDGPWVAKPGLAGHAPTSPAVVQSADGTVSAYLTDENGALWRRAGRHEHTDPLGDRPWTQLIPDMAYTGRPAALPLANGSVVVAGTLADGALRLVWERDGKPTMLYRVLGRHLTGTPTLVRHGDNGFRVFAKSAHGGIHTLLFQNNEHGDWTDLADWTQGQGTSGVVAAVTGPDGRVEIAYRAWRDQGVYVAAQETPGGPFGPATRVGDVAAGSDPTLVVRSSGERALVFRDGAGATHVLHSGPTGYTGGAVS</sequence>
<accession>A0ABW3QRD9</accession>
<gene>
    <name evidence="4" type="ORF">ACFQ3T_08205</name>
</gene>
<feature type="chain" id="PRO_5046400731" evidence="1">
    <location>
        <begin position="27"/>
        <end position="626"/>
    </location>
</feature>
<dbReference type="Proteomes" id="UP001597168">
    <property type="component" value="Unassembled WGS sequence"/>
</dbReference>
<keyword evidence="1" id="KW-0732">Signal</keyword>
<dbReference type="EMBL" id="JBHTLK010000027">
    <property type="protein sequence ID" value="MFD1147105.1"/>
    <property type="molecule type" value="Genomic_DNA"/>
</dbReference>
<feature type="domain" description="PLL-like beta propeller" evidence="3">
    <location>
        <begin position="294"/>
        <end position="598"/>
    </location>
</feature>
<dbReference type="InterPro" id="IPR058502">
    <property type="entry name" value="PLL-like_beta-prop"/>
</dbReference>
<comment type="caution">
    <text evidence="4">The sequence shown here is derived from an EMBL/GenBank/DDBJ whole genome shotgun (WGS) entry which is preliminary data.</text>
</comment>
<evidence type="ECO:0000256" key="1">
    <source>
        <dbReference type="SAM" id="SignalP"/>
    </source>
</evidence>
<keyword evidence="5" id="KW-1185">Reference proteome</keyword>
<dbReference type="InterPro" id="IPR036813">
    <property type="entry name" value="Tachylectin2_sf"/>
</dbReference>
<evidence type="ECO:0000259" key="2">
    <source>
        <dbReference type="Pfam" id="PF14517"/>
    </source>
</evidence>
<protein>
    <submittedName>
        <fullName evidence="4">Tachylectin-related carbohydrate-binding protein</fullName>
    </submittedName>
</protein>
<feature type="domain" description="Tachylectin 2" evidence="2">
    <location>
        <begin position="47"/>
        <end position="266"/>
    </location>
</feature>
<dbReference type="InterPro" id="IPR023294">
    <property type="entry name" value="Tachylectin2"/>
</dbReference>
<proteinExistence type="predicted"/>